<evidence type="ECO:0000313" key="7">
    <source>
        <dbReference type="EMBL" id="QCE03601.1"/>
    </source>
</evidence>
<accession>A0A4D6MSI8</accession>
<dbReference type="AlphaFoldDB" id="A0A4D6MSI8"/>
<feature type="transmembrane region" description="Helical" evidence="6">
    <location>
        <begin position="60"/>
        <end position="82"/>
    </location>
</feature>
<reference evidence="7 8" key="1">
    <citation type="submission" date="2019-04" db="EMBL/GenBank/DDBJ databases">
        <title>An improved genome assembly and genetic linkage map for asparagus bean, Vigna unguiculata ssp. sesquipedialis.</title>
        <authorList>
            <person name="Xia Q."/>
            <person name="Zhang R."/>
            <person name="Dong Y."/>
        </authorList>
    </citation>
    <scope>NUCLEOTIDE SEQUENCE [LARGE SCALE GENOMIC DNA]</scope>
    <source>
        <tissue evidence="7">Leaf</tissue>
    </source>
</reference>
<feature type="transmembrane region" description="Helical" evidence="6">
    <location>
        <begin position="28"/>
        <end position="48"/>
    </location>
</feature>
<evidence type="ECO:0000256" key="2">
    <source>
        <dbReference type="ARBA" id="ARBA00006840"/>
    </source>
</evidence>
<dbReference type="Proteomes" id="UP000501690">
    <property type="component" value="Linkage Group LG8"/>
</dbReference>
<evidence type="ECO:0000256" key="3">
    <source>
        <dbReference type="ARBA" id="ARBA00022692"/>
    </source>
</evidence>
<evidence type="ECO:0000313" key="8">
    <source>
        <dbReference type="Proteomes" id="UP000501690"/>
    </source>
</evidence>
<dbReference type="EMBL" id="CP039352">
    <property type="protein sequence ID" value="QCE03601.1"/>
    <property type="molecule type" value="Genomic_DNA"/>
</dbReference>
<keyword evidence="8" id="KW-1185">Reference proteome</keyword>
<evidence type="ECO:0000256" key="4">
    <source>
        <dbReference type="ARBA" id="ARBA00022989"/>
    </source>
</evidence>
<protein>
    <submittedName>
        <fullName evidence="7">Tetraspanin/Peripherin</fullName>
    </submittedName>
</protein>
<sequence>MHLLPPRHFATLFCASTAPIGHQIGRSYCSFVVSVRVSIMVVSLAGFIGACYRNTFLMRLYLVVIFVVIAVLIDFIIFAYVVTDKGRVRG</sequence>
<organism evidence="7 8">
    <name type="scientific">Vigna unguiculata</name>
    <name type="common">Cowpea</name>
    <dbReference type="NCBI Taxonomy" id="3917"/>
    <lineage>
        <taxon>Eukaryota</taxon>
        <taxon>Viridiplantae</taxon>
        <taxon>Streptophyta</taxon>
        <taxon>Embryophyta</taxon>
        <taxon>Tracheophyta</taxon>
        <taxon>Spermatophyta</taxon>
        <taxon>Magnoliopsida</taxon>
        <taxon>eudicotyledons</taxon>
        <taxon>Gunneridae</taxon>
        <taxon>Pentapetalae</taxon>
        <taxon>rosids</taxon>
        <taxon>fabids</taxon>
        <taxon>Fabales</taxon>
        <taxon>Fabaceae</taxon>
        <taxon>Papilionoideae</taxon>
        <taxon>50 kb inversion clade</taxon>
        <taxon>NPAAA clade</taxon>
        <taxon>indigoferoid/millettioid clade</taxon>
        <taxon>Phaseoleae</taxon>
        <taxon>Vigna</taxon>
    </lineage>
</organism>
<name>A0A4D6MSI8_VIGUN</name>
<dbReference type="Pfam" id="PF00335">
    <property type="entry name" value="Tetraspanin"/>
    <property type="match status" value="1"/>
</dbReference>
<keyword evidence="4 6" id="KW-1133">Transmembrane helix</keyword>
<evidence type="ECO:0000256" key="5">
    <source>
        <dbReference type="ARBA" id="ARBA00023136"/>
    </source>
</evidence>
<keyword evidence="3 6" id="KW-0812">Transmembrane</keyword>
<evidence type="ECO:0000256" key="1">
    <source>
        <dbReference type="ARBA" id="ARBA00004141"/>
    </source>
</evidence>
<dbReference type="InterPro" id="IPR044991">
    <property type="entry name" value="TET_plant"/>
</dbReference>
<keyword evidence="5 6" id="KW-0472">Membrane</keyword>
<dbReference type="InterPro" id="IPR018499">
    <property type="entry name" value="Tetraspanin/Peripherin"/>
</dbReference>
<comment type="similarity">
    <text evidence="2">Belongs to the tetraspanin (TM4SF) family.</text>
</comment>
<dbReference type="GO" id="GO:0016020">
    <property type="term" value="C:membrane"/>
    <property type="evidence" value="ECO:0007669"/>
    <property type="project" value="UniProtKB-SubCell"/>
</dbReference>
<evidence type="ECO:0000256" key="6">
    <source>
        <dbReference type="SAM" id="Phobius"/>
    </source>
</evidence>
<dbReference type="PANTHER" id="PTHR32191">
    <property type="entry name" value="TETRASPANIN-8-RELATED"/>
    <property type="match status" value="1"/>
</dbReference>
<comment type="subcellular location">
    <subcellularLocation>
        <location evidence="1">Membrane</location>
        <topology evidence="1">Multi-pass membrane protein</topology>
    </subcellularLocation>
</comment>
<proteinExistence type="inferred from homology"/>
<dbReference type="GO" id="GO:0009734">
    <property type="term" value="P:auxin-activated signaling pathway"/>
    <property type="evidence" value="ECO:0007669"/>
    <property type="project" value="InterPro"/>
</dbReference>
<gene>
    <name evidence="7" type="ORF">DEO72_LG8g1626</name>
</gene>